<dbReference type="AlphaFoldDB" id="A0A9N8EM09"/>
<accession>A0A9N8EM09</accession>
<dbReference type="Proteomes" id="UP001153069">
    <property type="component" value="Unassembled WGS sequence"/>
</dbReference>
<evidence type="ECO:0000313" key="2">
    <source>
        <dbReference type="EMBL" id="CAB9521389.1"/>
    </source>
</evidence>
<name>A0A9N8EM09_9STRA</name>
<evidence type="ECO:0000256" key="1">
    <source>
        <dbReference type="SAM" id="MobiDB-lite"/>
    </source>
</evidence>
<evidence type="ECO:0000313" key="3">
    <source>
        <dbReference type="Proteomes" id="UP001153069"/>
    </source>
</evidence>
<gene>
    <name evidence="2" type="ORF">SEMRO_1190_G250840.1</name>
</gene>
<sequence length="154" mass="17002">MKDAITETIRRGTKDHTRMDATFCSNVFFDDETFLDMLAHVKKNAGVKQIVEASHDLITCVTVQGKVVTIRFYGAKKFCSPKVPEAPKVEAPKVSAAAPKVDGNESSKPPRRNRGRSGKKAPPPPPQDDDDSFEFEPELSQAMTPIKGLAFNRK</sequence>
<protein>
    <submittedName>
        <fullName evidence="2">Uncharacterized protein</fullName>
    </submittedName>
</protein>
<keyword evidence="3" id="KW-1185">Reference proteome</keyword>
<proteinExistence type="predicted"/>
<reference evidence="2" key="1">
    <citation type="submission" date="2020-06" db="EMBL/GenBank/DDBJ databases">
        <authorList>
            <consortium name="Plant Systems Biology data submission"/>
        </authorList>
    </citation>
    <scope>NUCLEOTIDE SEQUENCE</scope>
    <source>
        <strain evidence="2">D6</strain>
    </source>
</reference>
<feature type="compositionally biased region" description="Basic residues" evidence="1">
    <location>
        <begin position="109"/>
        <end position="119"/>
    </location>
</feature>
<feature type="compositionally biased region" description="Acidic residues" evidence="1">
    <location>
        <begin position="127"/>
        <end position="137"/>
    </location>
</feature>
<organism evidence="2 3">
    <name type="scientific">Seminavis robusta</name>
    <dbReference type="NCBI Taxonomy" id="568900"/>
    <lineage>
        <taxon>Eukaryota</taxon>
        <taxon>Sar</taxon>
        <taxon>Stramenopiles</taxon>
        <taxon>Ochrophyta</taxon>
        <taxon>Bacillariophyta</taxon>
        <taxon>Bacillariophyceae</taxon>
        <taxon>Bacillariophycidae</taxon>
        <taxon>Naviculales</taxon>
        <taxon>Naviculaceae</taxon>
        <taxon>Seminavis</taxon>
    </lineage>
</organism>
<dbReference type="EMBL" id="CAICTM010001188">
    <property type="protein sequence ID" value="CAB9521389.1"/>
    <property type="molecule type" value="Genomic_DNA"/>
</dbReference>
<feature type="region of interest" description="Disordered" evidence="1">
    <location>
        <begin position="82"/>
        <end position="154"/>
    </location>
</feature>
<comment type="caution">
    <text evidence="2">The sequence shown here is derived from an EMBL/GenBank/DDBJ whole genome shotgun (WGS) entry which is preliminary data.</text>
</comment>